<accession>A0ACD5C0X3</accession>
<keyword evidence="2" id="KW-1185">Reference proteome</keyword>
<protein>
    <submittedName>
        <fullName evidence="1">Uncharacterized protein</fullName>
    </submittedName>
</protein>
<proteinExistence type="predicted"/>
<evidence type="ECO:0000313" key="2">
    <source>
        <dbReference type="Proteomes" id="UP001485301"/>
    </source>
</evidence>
<name>A0ACD5C0X3_9SPHI</name>
<evidence type="ECO:0000313" key="1">
    <source>
        <dbReference type="EMBL" id="WZN55456.1"/>
    </source>
</evidence>
<organism evidence="1 2">
    <name type="scientific">Sphingobacterium thalpophilum</name>
    <dbReference type="NCBI Taxonomy" id="259"/>
    <lineage>
        <taxon>Bacteria</taxon>
        <taxon>Pseudomonadati</taxon>
        <taxon>Bacteroidota</taxon>
        <taxon>Sphingobacteriia</taxon>
        <taxon>Sphingobacteriales</taxon>
        <taxon>Sphingobacteriaceae</taxon>
        <taxon>Sphingobacterium</taxon>
    </lineage>
</organism>
<gene>
    <name evidence="1" type="ORF">AACH28_22970</name>
</gene>
<dbReference type="Proteomes" id="UP001485301">
    <property type="component" value="Chromosome"/>
</dbReference>
<sequence>MGTPIYTPVFRYRQEEKKVLSSFDFGDRIYPYIEIFKKLERKHTSKKKAEPKFHEIYLPILRTIKSEKVFIDLPIQLKPSSRMKKEVLEFQSRVIGNRTERTAHLMSLSLLSKKVIPVISTYWQRTGEPNSILLQEGDLRLVFDNLAFRTSSLTFTNDMQQIAKVITEKDYLFIDLEEYSLASEDDLYSIDFMLDYIANFKTCPVIILNSPIHHSTTNSGLDHGMRIDKADNLLQSTFRSYGAMGFGDYVGIKKDLLEDGGGISPGFIFYDAVENSFYGYKGRNGKEADLDDLRSIIIRDVLKSDQVTRMSTSPIQYIDNLNPGWKLIKDMWAEIEPHKSQAKFKRIAMLHYLYCIDKKIKANIIT</sequence>
<dbReference type="EMBL" id="CP151087">
    <property type="protein sequence ID" value="WZN55456.1"/>
    <property type="molecule type" value="Genomic_DNA"/>
</dbReference>
<reference evidence="1" key="1">
    <citation type="submission" date="2024-04" db="EMBL/GenBank/DDBJ databases">
        <title>Complete genome sequence of Sphingobacterium thalpophiium BAA-1094.</title>
        <authorList>
            <person name="Adaikpoh B.I."/>
        </authorList>
    </citation>
    <scope>NUCLEOTIDE SEQUENCE</scope>
    <source>
        <strain evidence="1">BAA-1094</strain>
    </source>
</reference>